<reference evidence="2" key="1">
    <citation type="journal article" date="2021" name="Proc. Natl. Acad. Sci. U.S.A.">
        <title>A Catalog of Tens of Thousands of Viruses from Human Metagenomes Reveals Hidden Associations with Chronic Diseases.</title>
        <authorList>
            <person name="Tisza M.J."/>
            <person name="Buck C.B."/>
        </authorList>
    </citation>
    <scope>NUCLEOTIDE SEQUENCE</scope>
    <source>
        <strain evidence="2">CtkvU4</strain>
    </source>
</reference>
<name>A0A8S5QQZ3_9CAUD</name>
<dbReference type="EMBL" id="BK015710">
    <property type="protein sequence ID" value="DAE21241.1"/>
    <property type="molecule type" value="Genomic_DNA"/>
</dbReference>
<keyword evidence="1 2" id="KW-0812">Transmembrane</keyword>
<proteinExistence type="predicted"/>
<keyword evidence="1" id="KW-0472">Membrane</keyword>
<organism evidence="2">
    <name type="scientific">Caudovirales sp. ctkvU4</name>
    <dbReference type="NCBI Taxonomy" id="2826783"/>
    <lineage>
        <taxon>Viruses</taxon>
        <taxon>Duplodnaviria</taxon>
        <taxon>Heunggongvirae</taxon>
        <taxon>Uroviricota</taxon>
        <taxon>Caudoviricetes</taxon>
    </lineage>
</organism>
<keyword evidence="1" id="KW-1133">Transmembrane helix</keyword>
<accession>A0A8S5QQZ3</accession>
<evidence type="ECO:0000256" key="1">
    <source>
        <dbReference type="SAM" id="Phobius"/>
    </source>
</evidence>
<protein>
    <submittedName>
        <fullName evidence="2">Transmembrane protein</fullName>
    </submittedName>
</protein>
<feature type="transmembrane region" description="Helical" evidence="1">
    <location>
        <begin position="6"/>
        <end position="27"/>
    </location>
</feature>
<sequence>MADVFTGFFLLFILPIFILIAICWDLYDSYSAKKKEKKRLEKYYRRYPWVRPRN</sequence>
<evidence type="ECO:0000313" key="2">
    <source>
        <dbReference type="EMBL" id="DAE21241.1"/>
    </source>
</evidence>